<evidence type="ECO:0000256" key="1">
    <source>
        <dbReference type="ARBA" id="ARBA00022801"/>
    </source>
</evidence>
<dbReference type="InterPro" id="IPR049492">
    <property type="entry name" value="BD-FAE-like_dom"/>
</dbReference>
<dbReference type="InterPro" id="IPR029058">
    <property type="entry name" value="AB_hydrolase_fold"/>
</dbReference>
<dbReference type="PANTHER" id="PTHR48081:SF13">
    <property type="entry name" value="ALPHA_BETA HYDROLASE"/>
    <property type="match status" value="1"/>
</dbReference>
<protein>
    <submittedName>
        <fullName evidence="3">Alpha/beta hydrolase</fullName>
    </submittedName>
</protein>
<evidence type="ECO:0000259" key="2">
    <source>
        <dbReference type="Pfam" id="PF20434"/>
    </source>
</evidence>
<dbReference type="GO" id="GO:0016787">
    <property type="term" value="F:hydrolase activity"/>
    <property type="evidence" value="ECO:0007669"/>
    <property type="project" value="UniProtKB-KW"/>
</dbReference>
<keyword evidence="1 3" id="KW-0378">Hydrolase</keyword>
<keyword evidence="4" id="KW-1185">Reference proteome</keyword>
<dbReference type="EMBL" id="JBAWKC010000001">
    <property type="protein sequence ID" value="MFH6767889.1"/>
    <property type="molecule type" value="Genomic_DNA"/>
</dbReference>
<evidence type="ECO:0000313" key="4">
    <source>
        <dbReference type="Proteomes" id="UP001610104"/>
    </source>
</evidence>
<organism evidence="3 4">
    <name type="scientific">Gaetbulibacter aquiaggeris</name>
    <dbReference type="NCBI Taxonomy" id="1735373"/>
    <lineage>
        <taxon>Bacteria</taxon>
        <taxon>Pseudomonadati</taxon>
        <taxon>Bacteroidota</taxon>
        <taxon>Flavobacteriia</taxon>
        <taxon>Flavobacteriales</taxon>
        <taxon>Flavobacteriaceae</taxon>
        <taxon>Gaetbulibacter</taxon>
    </lineage>
</organism>
<reference evidence="3 4" key="1">
    <citation type="submission" date="2024-02" db="EMBL/GenBank/DDBJ databases">
        <title>A Gaetbulibacter species isolated from tidal flats and genomic insights of their niches.</title>
        <authorList>
            <person name="Ye Y."/>
        </authorList>
    </citation>
    <scope>NUCLEOTIDE SEQUENCE [LARGE SCALE GENOMIC DNA]</scope>
    <source>
        <strain evidence="3 4">KEM-8</strain>
    </source>
</reference>
<evidence type="ECO:0000313" key="3">
    <source>
        <dbReference type="EMBL" id="MFH6767889.1"/>
    </source>
</evidence>
<sequence length="318" mass="35905">MRRCQQVICIITLIVFHISGFCQEKKIIVKPYSIESTYEKLKKKYPFITPIKPIVSNKIKSKENIVYLKIGKTQLKADVYIPQSDDKKTFPTVLLIHGGAWNSGSKENERVMAQHLALNGFVSISISYRLSIEAHYPAAVLDIKSAIKWARKNAKKYHIDPDRLAILGASSGAQLATLVGVTPNSAIYNNSSIFSDDVQAIINIDGIVSFIHPEAQESNSAGMWLGGLVDENPKNWKEASPLEYVNEKTPPTLFINSSQPRFHAGRDDMITILNKYNIYNEIHTIPDTPHSFWLMHPWFETTVNFTVSFLNKVLKNDN</sequence>
<comment type="caution">
    <text evidence="3">The sequence shown here is derived from an EMBL/GenBank/DDBJ whole genome shotgun (WGS) entry which is preliminary data.</text>
</comment>
<dbReference type="PANTHER" id="PTHR48081">
    <property type="entry name" value="AB HYDROLASE SUPERFAMILY PROTEIN C4A8.06C"/>
    <property type="match status" value="1"/>
</dbReference>
<dbReference type="Gene3D" id="3.40.50.1820">
    <property type="entry name" value="alpha/beta hydrolase"/>
    <property type="match status" value="1"/>
</dbReference>
<gene>
    <name evidence="3" type="ORF">V8G56_03995</name>
</gene>
<dbReference type="InterPro" id="IPR050300">
    <property type="entry name" value="GDXG_lipolytic_enzyme"/>
</dbReference>
<accession>A0ABW7MM41</accession>
<proteinExistence type="predicted"/>
<dbReference type="Pfam" id="PF20434">
    <property type="entry name" value="BD-FAE"/>
    <property type="match status" value="1"/>
</dbReference>
<dbReference type="RefSeq" id="WP_395437169.1">
    <property type="nucleotide sequence ID" value="NZ_JBAWKC010000001.1"/>
</dbReference>
<dbReference type="SUPFAM" id="SSF53474">
    <property type="entry name" value="alpha/beta-Hydrolases"/>
    <property type="match status" value="1"/>
</dbReference>
<name>A0ABW7MM41_9FLAO</name>
<dbReference type="Proteomes" id="UP001610104">
    <property type="component" value="Unassembled WGS sequence"/>
</dbReference>
<feature type="domain" description="BD-FAE-like" evidence="2">
    <location>
        <begin position="78"/>
        <end position="258"/>
    </location>
</feature>